<name>A0A4U9HGD4_SERRU</name>
<gene>
    <name evidence="1" type="ORF">NCTC12971_01657</name>
</gene>
<dbReference type="SUPFAM" id="SSF53850">
    <property type="entry name" value="Periplasmic binding protein-like II"/>
    <property type="match status" value="1"/>
</dbReference>
<evidence type="ECO:0000313" key="1">
    <source>
        <dbReference type="EMBL" id="VTP61149.1"/>
    </source>
</evidence>
<proteinExistence type="predicted"/>
<sequence>MADAALAAQAIRIDGMGGVAMQVSLPMYGVTHQQVEPFWRALRARLQAYGLEAPETLSWPQDLARHWRQPDLLLSQTCGYPLVAYLPQVQVIGTYHYRVEGCNGPNYSSWLVVREDDPGERLADFRGRTAAYNSTDSQSGYNSLRALIAPLAQDGRFFGKALASGAHYQSLKMIQRGEADIAAIDSVSLELLRRAQPEALHGVKIIGRTASVPGLPLITAAGTSQGQVEILRAAANEMVSDPASDSLLIGDFSLVPRADYQVIAELERQAAAAGVTAL</sequence>
<organism evidence="1 2">
    <name type="scientific">Serratia rubidaea</name>
    <name type="common">Serratia marinorubra</name>
    <dbReference type="NCBI Taxonomy" id="61652"/>
    <lineage>
        <taxon>Bacteria</taxon>
        <taxon>Pseudomonadati</taxon>
        <taxon>Pseudomonadota</taxon>
        <taxon>Gammaproteobacteria</taxon>
        <taxon>Enterobacterales</taxon>
        <taxon>Yersiniaceae</taxon>
        <taxon>Serratia</taxon>
    </lineage>
</organism>
<dbReference type="PANTHER" id="PTHR35841">
    <property type="entry name" value="PHOSPHONATES-BINDING PERIPLASMIC PROTEIN"/>
    <property type="match status" value="1"/>
</dbReference>
<reference evidence="1 2" key="1">
    <citation type="submission" date="2019-05" db="EMBL/GenBank/DDBJ databases">
        <authorList>
            <consortium name="Pathogen Informatics"/>
        </authorList>
    </citation>
    <scope>NUCLEOTIDE SEQUENCE [LARGE SCALE GENOMIC DNA]</scope>
    <source>
        <strain evidence="1 2">NCTC12971</strain>
    </source>
</reference>
<dbReference type="AlphaFoldDB" id="A0A4U9HGD4"/>
<dbReference type="Pfam" id="PF12974">
    <property type="entry name" value="Phosphonate-bd"/>
    <property type="match status" value="1"/>
</dbReference>
<evidence type="ECO:0000313" key="2">
    <source>
        <dbReference type="Proteomes" id="UP000307968"/>
    </source>
</evidence>
<dbReference type="Gene3D" id="3.40.190.10">
    <property type="entry name" value="Periplasmic binding protein-like II"/>
    <property type="match status" value="1"/>
</dbReference>
<protein>
    <submittedName>
        <fullName evidence="1">Phosphate/phosphite/phosphonate ABC transporters, periplasmic binding protein</fullName>
    </submittedName>
</protein>
<accession>A0A4U9HGD4</accession>
<dbReference type="PANTHER" id="PTHR35841:SF1">
    <property type="entry name" value="PHOSPHONATES-BINDING PERIPLASMIC PROTEIN"/>
    <property type="match status" value="1"/>
</dbReference>
<dbReference type="EMBL" id="LR590463">
    <property type="protein sequence ID" value="VTP61149.1"/>
    <property type="molecule type" value="Genomic_DNA"/>
</dbReference>
<dbReference type="Proteomes" id="UP000307968">
    <property type="component" value="Chromosome"/>
</dbReference>